<dbReference type="InterPro" id="IPR028082">
    <property type="entry name" value="Peripla_BP_I"/>
</dbReference>
<dbReference type="PANTHER" id="PTHR34296:SF2">
    <property type="entry name" value="ABC TRANSPORTER GUANOSINE-BINDING PROTEIN NUPN"/>
    <property type="match status" value="1"/>
</dbReference>
<organism evidence="9 10">
    <name type="scientific">Paenibacillus profundus</name>
    <dbReference type="NCBI Taxonomy" id="1173085"/>
    <lineage>
        <taxon>Bacteria</taxon>
        <taxon>Bacillati</taxon>
        <taxon>Bacillota</taxon>
        <taxon>Bacilli</taxon>
        <taxon>Bacillales</taxon>
        <taxon>Paenibacillaceae</taxon>
        <taxon>Paenibacillus</taxon>
    </lineage>
</organism>
<gene>
    <name evidence="9" type="ORF">LQV63_18460</name>
</gene>
<protein>
    <submittedName>
        <fullName evidence="9">BMP family protein</fullName>
    </submittedName>
</protein>
<evidence type="ECO:0000256" key="3">
    <source>
        <dbReference type="ARBA" id="ARBA00022475"/>
    </source>
</evidence>
<reference evidence="9 10" key="1">
    <citation type="submission" date="2021-11" db="EMBL/GenBank/DDBJ databases">
        <title>Draft genome sequence of Paenibacillus profundus YoMME, a new Gram-positive bacteria with exoelectrogenic properties.</title>
        <authorList>
            <person name="Hubenova Y."/>
            <person name="Hubenova E."/>
            <person name="Manasiev Y."/>
            <person name="Peykov S."/>
            <person name="Mitov M."/>
        </authorList>
    </citation>
    <scope>NUCLEOTIDE SEQUENCE [LARGE SCALE GENOMIC DNA]</scope>
    <source>
        <strain evidence="9 10">YoMME</strain>
    </source>
</reference>
<accession>A0ABS8YHQ2</accession>
<evidence type="ECO:0000256" key="2">
    <source>
        <dbReference type="ARBA" id="ARBA00008610"/>
    </source>
</evidence>
<dbReference type="EMBL" id="JAJNBZ010000016">
    <property type="protein sequence ID" value="MCE5171286.1"/>
    <property type="molecule type" value="Genomic_DNA"/>
</dbReference>
<keyword evidence="4 7" id="KW-0732">Signal</keyword>
<dbReference type="Proteomes" id="UP001199916">
    <property type="component" value="Unassembled WGS sequence"/>
</dbReference>
<evidence type="ECO:0000259" key="8">
    <source>
        <dbReference type="Pfam" id="PF02608"/>
    </source>
</evidence>
<evidence type="ECO:0000313" key="10">
    <source>
        <dbReference type="Proteomes" id="UP001199916"/>
    </source>
</evidence>
<keyword evidence="10" id="KW-1185">Reference proteome</keyword>
<keyword evidence="6" id="KW-0449">Lipoprotein</keyword>
<dbReference type="Gene3D" id="3.40.50.2300">
    <property type="match status" value="2"/>
</dbReference>
<evidence type="ECO:0000313" key="9">
    <source>
        <dbReference type="EMBL" id="MCE5171286.1"/>
    </source>
</evidence>
<keyword evidence="3" id="KW-1003">Cell membrane</keyword>
<comment type="similarity">
    <text evidence="2">Belongs to the BMP lipoprotein family.</text>
</comment>
<evidence type="ECO:0000256" key="5">
    <source>
        <dbReference type="ARBA" id="ARBA00023136"/>
    </source>
</evidence>
<name>A0ABS8YHQ2_9BACL</name>
<feature type="chain" id="PRO_5045915432" evidence="7">
    <location>
        <begin position="21"/>
        <end position="344"/>
    </location>
</feature>
<dbReference type="Pfam" id="PF02608">
    <property type="entry name" value="Bmp"/>
    <property type="match status" value="1"/>
</dbReference>
<dbReference type="InterPro" id="IPR050957">
    <property type="entry name" value="BMP_lipoprotein"/>
</dbReference>
<dbReference type="InterPro" id="IPR003760">
    <property type="entry name" value="PnrA-like"/>
</dbReference>
<evidence type="ECO:0000256" key="4">
    <source>
        <dbReference type="ARBA" id="ARBA00022729"/>
    </source>
</evidence>
<comment type="subcellular location">
    <subcellularLocation>
        <location evidence="1">Cell membrane</location>
        <topology evidence="1">Lipid-anchor</topology>
    </subcellularLocation>
</comment>
<feature type="signal peptide" evidence="7">
    <location>
        <begin position="1"/>
        <end position="20"/>
    </location>
</feature>
<dbReference type="PROSITE" id="PS51257">
    <property type="entry name" value="PROKAR_LIPOPROTEIN"/>
    <property type="match status" value="1"/>
</dbReference>
<dbReference type="RefSeq" id="WP_233697808.1">
    <property type="nucleotide sequence ID" value="NZ_JAJNBZ010000016.1"/>
</dbReference>
<keyword evidence="5" id="KW-0472">Membrane</keyword>
<evidence type="ECO:0000256" key="1">
    <source>
        <dbReference type="ARBA" id="ARBA00004193"/>
    </source>
</evidence>
<proteinExistence type="inferred from homology"/>
<dbReference type="CDD" id="cd06354">
    <property type="entry name" value="PBP1_PrnA-like"/>
    <property type="match status" value="1"/>
</dbReference>
<evidence type="ECO:0000256" key="6">
    <source>
        <dbReference type="ARBA" id="ARBA00023288"/>
    </source>
</evidence>
<sequence>MKKSMLLVLSAILLFSFALAGCGSKSGESSSSGSAPEESGGKKLKVGMVTDMGSVNDKSFNQSAWEGLQKLKEDFGYEVKFLEPKNDAEVIPSLNQFVKNKYDLTWATAETLDAAVKQIASENPDAKLGIIDAGVEVPNVASVLFKENEGAFLVGVIAGLMTKSNKIGFVGGMEIPVIKRFEAGFREGIKAVNPDASFKPLYTGQFVRVDMGKSAASTLYNEGVDIIFHASGLTGNGVFNEAKERVARGERVWVIGVDKDQSLEFGDEITLTSMIKKVDEAVYQISKDLADGNFPDGKITYMGLKEKGVDVAPTSSKNVPQDILDKVEQYREQIIEGKIQVPTT</sequence>
<dbReference type="SUPFAM" id="SSF53822">
    <property type="entry name" value="Periplasmic binding protein-like I"/>
    <property type="match status" value="1"/>
</dbReference>
<feature type="domain" description="ABC transporter substrate-binding protein PnrA-like" evidence="8">
    <location>
        <begin position="46"/>
        <end position="343"/>
    </location>
</feature>
<evidence type="ECO:0000256" key="7">
    <source>
        <dbReference type="SAM" id="SignalP"/>
    </source>
</evidence>
<comment type="caution">
    <text evidence="9">The sequence shown here is derived from an EMBL/GenBank/DDBJ whole genome shotgun (WGS) entry which is preliminary data.</text>
</comment>
<dbReference type="PANTHER" id="PTHR34296">
    <property type="entry name" value="TRANSCRIPTIONAL ACTIVATOR PROTEIN MED"/>
    <property type="match status" value="1"/>
</dbReference>